<keyword evidence="4" id="KW-0808">Transferase</keyword>
<name>A0A136IVE6_9PEZI</name>
<dbReference type="InParanoid" id="A0A136IVE6"/>
<dbReference type="InterPro" id="IPR050879">
    <property type="entry name" value="Acyltransferase_3"/>
</dbReference>
<dbReference type="OrthoDB" id="5819582at2759"/>
<feature type="transmembrane region" description="Helical" evidence="2">
    <location>
        <begin position="396"/>
        <end position="414"/>
    </location>
</feature>
<reference evidence="5" key="1">
    <citation type="submission" date="2016-02" db="EMBL/GenBank/DDBJ databases">
        <title>Draft genome sequence of Microdochium bolleyi, a fungal endophyte of beachgrass.</title>
        <authorList>
            <consortium name="DOE Joint Genome Institute"/>
            <person name="David A.S."/>
            <person name="May G."/>
            <person name="Haridas S."/>
            <person name="Lim J."/>
            <person name="Wang M."/>
            <person name="Labutti K."/>
            <person name="Lipzen A."/>
            <person name="Barry K."/>
            <person name="Grigoriev I.V."/>
        </authorList>
    </citation>
    <scope>NUCLEOTIDE SEQUENCE [LARGE SCALE GENOMIC DNA]</scope>
    <source>
        <strain evidence="5">J235TASD1</strain>
    </source>
</reference>
<dbReference type="GO" id="GO:0016747">
    <property type="term" value="F:acyltransferase activity, transferring groups other than amino-acyl groups"/>
    <property type="evidence" value="ECO:0007669"/>
    <property type="project" value="InterPro"/>
</dbReference>
<accession>A0A136IVE6</accession>
<evidence type="ECO:0000313" key="4">
    <source>
        <dbReference type="EMBL" id="KXJ88843.1"/>
    </source>
</evidence>
<keyword evidence="2" id="KW-1133">Transmembrane helix</keyword>
<keyword evidence="4" id="KW-0012">Acyltransferase</keyword>
<feature type="region of interest" description="Disordered" evidence="1">
    <location>
        <begin position="69"/>
        <end position="95"/>
    </location>
</feature>
<protein>
    <submittedName>
        <fullName evidence="4">Acyltransferase family-domain-containing protein</fullName>
    </submittedName>
</protein>
<dbReference type="InterPro" id="IPR002656">
    <property type="entry name" value="Acyl_transf_3_dom"/>
</dbReference>
<keyword evidence="2" id="KW-0472">Membrane</keyword>
<feature type="transmembrane region" description="Helical" evidence="2">
    <location>
        <begin position="466"/>
        <end position="488"/>
    </location>
</feature>
<keyword evidence="2" id="KW-0812">Transmembrane</keyword>
<keyword evidence="5" id="KW-1185">Reference proteome</keyword>
<evidence type="ECO:0000259" key="3">
    <source>
        <dbReference type="Pfam" id="PF01757"/>
    </source>
</evidence>
<evidence type="ECO:0000256" key="1">
    <source>
        <dbReference type="SAM" id="MobiDB-lite"/>
    </source>
</evidence>
<gene>
    <name evidence="4" type="ORF">Micbo1qcDRAFT_213990</name>
</gene>
<evidence type="ECO:0000256" key="2">
    <source>
        <dbReference type="SAM" id="Phobius"/>
    </source>
</evidence>
<feature type="compositionally biased region" description="Polar residues" evidence="1">
    <location>
        <begin position="81"/>
        <end position="95"/>
    </location>
</feature>
<dbReference type="STRING" id="196109.A0A136IVE6"/>
<feature type="transmembrane region" description="Helical" evidence="2">
    <location>
        <begin position="193"/>
        <end position="210"/>
    </location>
</feature>
<dbReference type="Proteomes" id="UP000070501">
    <property type="component" value="Unassembled WGS sequence"/>
</dbReference>
<dbReference type="EMBL" id="KQ964257">
    <property type="protein sequence ID" value="KXJ88843.1"/>
    <property type="molecule type" value="Genomic_DNA"/>
</dbReference>
<organism evidence="4 5">
    <name type="scientific">Microdochium bolleyi</name>
    <dbReference type="NCBI Taxonomy" id="196109"/>
    <lineage>
        <taxon>Eukaryota</taxon>
        <taxon>Fungi</taxon>
        <taxon>Dikarya</taxon>
        <taxon>Ascomycota</taxon>
        <taxon>Pezizomycotina</taxon>
        <taxon>Sordariomycetes</taxon>
        <taxon>Xylariomycetidae</taxon>
        <taxon>Xylariales</taxon>
        <taxon>Microdochiaceae</taxon>
        <taxon>Microdochium</taxon>
    </lineage>
</organism>
<feature type="domain" description="Acyltransferase 3" evidence="3">
    <location>
        <begin position="99"/>
        <end position="492"/>
    </location>
</feature>
<sequence length="513" mass="56879">MARSAYTVIPQSESDVEKAAALLAAEHDHPQRSRTHGTCSIFFLFRLCRVLLGRLLAVLTPSFLQRQHHVPGRSTGDHQHSTTSLPQDGSNASDGPSTAWLDGLRGVASFGVFLFHHSRFGHPNIKIAYGGSPEQHNILQLPILRLLVHGRTMVSVFFIVSGYALSFSALKLIRQRDHAGLARRLSSSVFRRAIRLMLPSFVAGFLHYLAQRAGLVQAWNHESSFLGDTAAFMAEFAGLMDPFTWTTEVPYLFYGPQLWTIPVEFRASMFLFVTLLGLARAVTGVRLAVVAFLGVYAMARRQWDVSLFMAGIMLADVNLTAHHRGGTAAIAGSGGTQAYRPSGPTRRLLKKISLVTLLLFGLYLASYPTQKAHATNVYIWLSRIGPAEDTDFRSRVYTSVGAALSVTAISFLPACQRALERPLARYMGRISYALYLTHPLLNILVGRPLARMMWGVLGATRDDEDWVAYEGAWLLATALYLPVVVWVADVFWRVVDLRAVEFAKSVERWCTVS</sequence>
<evidence type="ECO:0000313" key="5">
    <source>
        <dbReference type="Proteomes" id="UP000070501"/>
    </source>
</evidence>
<feature type="transmembrane region" description="Helical" evidence="2">
    <location>
        <begin position="153"/>
        <end position="173"/>
    </location>
</feature>
<feature type="transmembrane region" description="Helical" evidence="2">
    <location>
        <begin position="348"/>
        <end position="366"/>
    </location>
</feature>
<dbReference type="Pfam" id="PF01757">
    <property type="entry name" value="Acyl_transf_3"/>
    <property type="match status" value="1"/>
</dbReference>
<dbReference type="PANTHER" id="PTHR23028:SF134">
    <property type="entry name" value="PUTATIVE (AFU_ORTHOLOGUE AFUA_4G08520)-RELATED"/>
    <property type="match status" value="1"/>
</dbReference>
<feature type="transmembrane region" description="Helical" evidence="2">
    <location>
        <begin position="426"/>
        <end position="446"/>
    </location>
</feature>
<proteinExistence type="predicted"/>
<feature type="transmembrane region" description="Helical" evidence="2">
    <location>
        <begin position="269"/>
        <end position="299"/>
    </location>
</feature>
<dbReference type="PANTHER" id="PTHR23028">
    <property type="entry name" value="ACETYLTRANSFERASE"/>
    <property type="match status" value="1"/>
</dbReference>
<dbReference type="AlphaFoldDB" id="A0A136IVE6"/>